<dbReference type="Gene3D" id="3.40.50.150">
    <property type="entry name" value="Vaccinia Virus protein VP39"/>
    <property type="match status" value="1"/>
</dbReference>
<keyword evidence="2" id="KW-1185">Reference proteome</keyword>
<dbReference type="InterPro" id="IPR029063">
    <property type="entry name" value="SAM-dependent_MTases_sf"/>
</dbReference>
<evidence type="ECO:0000313" key="2">
    <source>
        <dbReference type="Proteomes" id="UP000056090"/>
    </source>
</evidence>
<dbReference type="GeneID" id="78253341"/>
<evidence type="ECO:0000313" key="1">
    <source>
        <dbReference type="EMBL" id="AIF97212.1"/>
    </source>
</evidence>
<dbReference type="SUPFAM" id="SSF53335">
    <property type="entry name" value="S-adenosyl-L-methionine-dependent methyltransferases"/>
    <property type="match status" value="1"/>
</dbReference>
<dbReference type="AlphaFoldDB" id="A0A075P1F1"/>
<dbReference type="Proteomes" id="UP000056090">
    <property type="component" value="Chromosome"/>
</dbReference>
<organism evidence="1 2">
    <name type="scientific">Alteromonas australica</name>
    <dbReference type="NCBI Taxonomy" id="589873"/>
    <lineage>
        <taxon>Bacteria</taxon>
        <taxon>Pseudomonadati</taxon>
        <taxon>Pseudomonadota</taxon>
        <taxon>Gammaproteobacteria</taxon>
        <taxon>Alteromonadales</taxon>
        <taxon>Alteromonadaceae</taxon>
        <taxon>Alteromonas/Salinimonas group</taxon>
        <taxon>Alteromonas</taxon>
    </lineage>
</organism>
<accession>A0A075P1F1</accession>
<name>A0A075P1F1_9ALTE</name>
<dbReference type="KEGG" id="aal:EP13_00055"/>
<dbReference type="KEGG" id="aaus:EP12_00055"/>
<dbReference type="EMBL" id="CP008849">
    <property type="protein sequence ID" value="AIF97212.1"/>
    <property type="molecule type" value="Genomic_DNA"/>
</dbReference>
<dbReference type="RefSeq" id="WP_044058612.1">
    <property type="nucleotide sequence ID" value="NZ_CP008849.1"/>
</dbReference>
<gene>
    <name evidence="1" type="ORF">EP13_00055</name>
</gene>
<reference evidence="1 2" key="1">
    <citation type="submission" date="2014-06" db="EMBL/GenBank/DDBJ databases">
        <title>Genomes of Alteromonas australica, a world apart.</title>
        <authorList>
            <person name="Gonzaga A."/>
            <person name="Lopez-Perez M."/>
            <person name="Rodriguez-Valera F."/>
        </authorList>
    </citation>
    <scope>NUCLEOTIDE SEQUENCE [LARGE SCALE GENOMIC DNA]</scope>
    <source>
        <strain evidence="1 2">H 17</strain>
    </source>
</reference>
<dbReference type="PATRIC" id="fig|589873.4.peg.13"/>
<dbReference type="Pfam" id="PF13489">
    <property type="entry name" value="Methyltransf_23"/>
    <property type="match status" value="1"/>
</dbReference>
<dbReference type="eggNOG" id="COG2227">
    <property type="taxonomic scope" value="Bacteria"/>
</dbReference>
<protein>
    <recommendedName>
        <fullName evidence="3">Methyltransferase</fullName>
    </recommendedName>
</protein>
<evidence type="ECO:0008006" key="3">
    <source>
        <dbReference type="Google" id="ProtNLM"/>
    </source>
</evidence>
<sequence length="215" mass="25288">MIQLPRCPLCQTDTPAEHYHQDRKREYLQCPRCHLVYVHPNNLPSKDVEKLEYSLHENSADDEGYVRFLSRLLHPLQPYLSKQVSVIDFGCGPEPVLAQLMEQKGAEVALYDPFFANQPENLTRQYHIITCTEAIEHFHQPHKEWALWLKMLKPNGMLAIMTKRVIDKTRFAQWHYKNDPTHVSFFSEDTFTYLAEQHGFIVEFPSNDVVFMKKV</sequence>
<proteinExistence type="predicted"/>